<comment type="caution">
    <text evidence="1">The sequence shown here is derived from an EMBL/GenBank/DDBJ whole genome shotgun (WGS) entry which is preliminary data.</text>
</comment>
<gene>
    <name evidence="1" type="ORF">C8N43_2210</name>
</gene>
<protein>
    <submittedName>
        <fullName evidence="1">Uncharacterized protein</fullName>
    </submittedName>
</protein>
<dbReference type="AlphaFoldDB" id="A0A2T6BN78"/>
<keyword evidence="2" id="KW-1185">Reference proteome</keyword>
<reference evidence="1 2" key="1">
    <citation type="submission" date="2018-04" db="EMBL/GenBank/DDBJ databases">
        <title>Genomic Encyclopedia of Archaeal and Bacterial Type Strains, Phase II (KMG-II): from individual species to whole genera.</title>
        <authorList>
            <person name="Goeker M."/>
        </authorList>
    </citation>
    <scope>NUCLEOTIDE SEQUENCE [LARGE SCALE GENOMIC DNA]</scope>
    <source>
        <strain evidence="1 2">DSM 100977</strain>
    </source>
</reference>
<evidence type="ECO:0000313" key="1">
    <source>
        <dbReference type="EMBL" id="PTX57540.1"/>
    </source>
</evidence>
<organism evidence="1 2">
    <name type="scientific">Litoreibacter ponti</name>
    <dbReference type="NCBI Taxonomy" id="1510457"/>
    <lineage>
        <taxon>Bacteria</taxon>
        <taxon>Pseudomonadati</taxon>
        <taxon>Pseudomonadota</taxon>
        <taxon>Alphaproteobacteria</taxon>
        <taxon>Rhodobacterales</taxon>
        <taxon>Roseobacteraceae</taxon>
        <taxon>Litoreibacter</taxon>
    </lineage>
</organism>
<dbReference type="Proteomes" id="UP000243978">
    <property type="component" value="Unassembled WGS sequence"/>
</dbReference>
<proteinExistence type="predicted"/>
<sequence length="271" mass="30606">MIEDGSTGRSSRSLQLCRCLLLTKTTKGPLCIYGASGLLYKLSSGIRVGKQTLRRNFPQKETVALSDVEASLTYQRFGSAGGNPDKREDTHMWEFSLKLPMKNSFFVTRPAKVLSGLVSVTCPTFYCAKCEFEAKHGRDAWGKISIADWNIETKEHFQRFPQHMIVTDVDDRKQSLQWNGFSKRETEKAINALAQLIFISQSSFALHNDARGIAEGGYYADTLRTSLAHPMGTFRRCFLAPKTRDQAPTTHSKGEVLPNYLRREWIAKSRL</sequence>
<accession>A0A2T6BN78</accession>
<evidence type="ECO:0000313" key="2">
    <source>
        <dbReference type="Proteomes" id="UP000243978"/>
    </source>
</evidence>
<name>A0A2T6BN78_9RHOB</name>
<dbReference type="EMBL" id="QBKS01000001">
    <property type="protein sequence ID" value="PTX57540.1"/>
    <property type="molecule type" value="Genomic_DNA"/>
</dbReference>